<dbReference type="EMBL" id="CP089977">
    <property type="protein sequence ID" value="UXZ04860.1"/>
    <property type="molecule type" value="Genomic_DNA"/>
</dbReference>
<reference evidence="1" key="1">
    <citation type="submission" date="2021-12" db="EMBL/GenBank/DDBJ databases">
        <title>taxonomy of Moraxella sp. ZY201224.</title>
        <authorList>
            <person name="Li F."/>
        </authorList>
    </citation>
    <scope>NUCLEOTIDE SEQUENCE</scope>
    <source>
        <strain evidence="1">ZY201224</strain>
    </source>
</reference>
<keyword evidence="2" id="KW-1185">Reference proteome</keyword>
<protein>
    <recommendedName>
        <fullName evidence="3">Phage tail protein</fullName>
    </recommendedName>
</protein>
<dbReference type="RefSeq" id="WP_263076358.1">
    <property type="nucleotide sequence ID" value="NZ_CP089977.1"/>
</dbReference>
<evidence type="ECO:0008006" key="3">
    <source>
        <dbReference type="Google" id="ProtNLM"/>
    </source>
</evidence>
<evidence type="ECO:0000313" key="2">
    <source>
        <dbReference type="Proteomes" id="UP001063782"/>
    </source>
</evidence>
<sequence length="100" mass="10760">MANLQETPTWEAGIYQLETSDPVMGGENGIDNRAPRQLANRTLWLKNELARQIGVVNSGKLGKTENAVSASKLATARNIAMTGTARGMSILTAHKMPQVP</sequence>
<organism evidence="1 2">
    <name type="scientific">Moraxella nasicaprae</name>
    <dbReference type="NCBI Taxonomy" id="2904122"/>
    <lineage>
        <taxon>Bacteria</taxon>
        <taxon>Pseudomonadati</taxon>
        <taxon>Pseudomonadota</taxon>
        <taxon>Gammaproteobacteria</taxon>
        <taxon>Moraxellales</taxon>
        <taxon>Moraxellaceae</taxon>
        <taxon>Moraxella</taxon>
    </lineage>
</organism>
<proteinExistence type="predicted"/>
<accession>A0ABY6F463</accession>
<dbReference type="Proteomes" id="UP001063782">
    <property type="component" value="Chromosome"/>
</dbReference>
<gene>
    <name evidence="1" type="ORF">LU297_09910</name>
</gene>
<evidence type="ECO:0000313" key="1">
    <source>
        <dbReference type="EMBL" id="UXZ04860.1"/>
    </source>
</evidence>
<name>A0ABY6F463_9GAMM</name>